<evidence type="ECO:0000313" key="2">
    <source>
        <dbReference type="EMBL" id="KAK4318366.1"/>
    </source>
</evidence>
<feature type="compositionally biased region" description="Polar residues" evidence="1">
    <location>
        <begin position="9"/>
        <end position="23"/>
    </location>
</feature>
<proteinExistence type="predicted"/>
<dbReference type="EMBL" id="JAWZYT010000843">
    <property type="protein sequence ID" value="KAK4318366.1"/>
    <property type="molecule type" value="Genomic_DNA"/>
</dbReference>
<protein>
    <submittedName>
        <fullName evidence="2">Uncharacterized protein</fullName>
    </submittedName>
</protein>
<evidence type="ECO:0000256" key="1">
    <source>
        <dbReference type="SAM" id="MobiDB-lite"/>
    </source>
</evidence>
<accession>A0AAE1UFC4</accession>
<feature type="region of interest" description="Disordered" evidence="1">
    <location>
        <begin position="1"/>
        <end position="23"/>
    </location>
</feature>
<reference evidence="2" key="1">
    <citation type="submission" date="2023-11" db="EMBL/GenBank/DDBJ databases">
        <title>Genome assemblies of two species of porcelain crab, Petrolisthes cinctipes and Petrolisthes manimaculis (Anomura: Porcellanidae).</title>
        <authorList>
            <person name="Angst P."/>
        </authorList>
    </citation>
    <scope>NUCLEOTIDE SEQUENCE</scope>
    <source>
        <strain evidence="2">PB745_02</strain>
        <tissue evidence="2">Gill</tissue>
    </source>
</reference>
<organism evidence="2 3">
    <name type="scientific">Petrolisthes manimaculis</name>
    <dbReference type="NCBI Taxonomy" id="1843537"/>
    <lineage>
        <taxon>Eukaryota</taxon>
        <taxon>Metazoa</taxon>
        <taxon>Ecdysozoa</taxon>
        <taxon>Arthropoda</taxon>
        <taxon>Crustacea</taxon>
        <taxon>Multicrustacea</taxon>
        <taxon>Malacostraca</taxon>
        <taxon>Eumalacostraca</taxon>
        <taxon>Eucarida</taxon>
        <taxon>Decapoda</taxon>
        <taxon>Pleocyemata</taxon>
        <taxon>Anomura</taxon>
        <taxon>Galatheoidea</taxon>
        <taxon>Porcellanidae</taxon>
        <taxon>Petrolisthes</taxon>
    </lineage>
</organism>
<sequence length="86" mass="9376">MAVKGQRHQAISSSPARGSMSSLANPPVISSIVMNWQCAWAQASYNTFKALGGTDEVSKLITVRMLEDSVRMYRMFCGAGALRNVH</sequence>
<gene>
    <name evidence="2" type="ORF">Pmani_010625</name>
</gene>
<comment type="caution">
    <text evidence="2">The sequence shown here is derived from an EMBL/GenBank/DDBJ whole genome shotgun (WGS) entry which is preliminary data.</text>
</comment>
<name>A0AAE1UFC4_9EUCA</name>
<keyword evidence="3" id="KW-1185">Reference proteome</keyword>
<dbReference type="AlphaFoldDB" id="A0AAE1UFC4"/>
<dbReference type="Proteomes" id="UP001292094">
    <property type="component" value="Unassembled WGS sequence"/>
</dbReference>
<evidence type="ECO:0000313" key="3">
    <source>
        <dbReference type="Proteomes" id="UP001292094"/>
    </source>
</evidence>